<protein>
    <recommendedName>
        <fullName evidence="1">holo-[acyl-carrier-protein] synthase</fullName>
        <ecNumber evidence="1">2.7.8.7</ecNumber>
    </recommendedName>
</protein>
<dbReference type="GO" id="GO:0019878">
    <property type="term" value="P:lysine biosynthetic process via aminoadipic acid"/>
    <property type="evidence" value="ECO:0007669"/>
    <property type="project" value="TreeGrafter"/>
</dbReference>
<dbReference type="InterPro" id="IPR037143">
    <property type="entry name" value="4-PPantetheinyl_Trfase_dom_sf"/>
</dbReference>
<proteinExistence type="predicted"/>
<dbReference type="GO" id="GO:0008897">
    <property type="term" value="F:holo-[acyl-carrier-protein] synthase activity"/>
    <property type="evidence" value="ECO:0007669"/>
    <property type="project" value="UniProtKB-EC"/>
</dbReference>
<dbReference type="Pfam" id="PF01648">
    <property type="entry name" value="ACPS"/>
    <property type="match status" value="1"/>
</dbReference>
<reference evidence="4 5" key="1">
    <citation type="journal article" date="2015" name="Genome Biol. Evol.">
        <title>Phylogenomic analyses indicate that early fungi evolved digesting cell walls of algal ancestors of land plants.</title>
        <authorList>
            <person name="Chang Y."/>
            <person name="Wang S."/>
            <person name="Sekimoto S."/>
            <person name="Aerts A.L."/>
            <person name="Choi C."/>
            <person name="Clum A."/>
            <person name="LaButti K.M."/>
            <person name="Lindquist E.A."/>
            <person name="Yee Ngan C."/>
            <person name="Ohm R.A."/>
            <person name="Salamov A.A."/>
            <person name="Grigoriev I.V."/>
            <person name="Spatafora J.W."/>
            <person name="Berbee M.L."/>
        </authorList>
    </citation>
    <scope>NUCLEOTIDE SEQUENCE [LARGE SCALE GENOMIC DNA]</scope>
    <source>
        <strain evidence="4 5">JEL478</strain>
    </source>
</reference>
<keyword evidence="2" id="KW-0808">Transferase</keyword>
<dbReference type="InterPro" id="IPR050559">
    <property type="entry name" value="P-Pant_transferase_sf"/>
</dbReference>
<organism evidence="4 5">
    <name type="scientific">Gonapodya prolifera (strain JEL478)</name>
    <name type="common">Monoblepharis prolifera</name>
    <dbReference type="NCBI Taxonomy" id="1344416"/>
    <lineage>
        <taxon>Eukaryota</taxon>
        <taxon>Fungi</taxon>
        <taxon>Fungi incertae sedis</taxon>
        <taxon>Chytridiomycota</taxon>
        <taxon>Chytridiomycota incertae sedis</taxon>
        <taxon>Monoblepharidomycetes</taxon>
        <taxon>Monoblepharidales</taxon>
        <taxon>Gonapodyaceae</taxon>
        <taxon>Gonapodya</taxon>
    </lineage>
</organism>
<evidence type="ECO:0000313" key="4">
    <source>
        <dbReference type="EMBL" id="KXS20477.1"/>
    </source>
</evidence>
<feature type="domain" description="4'-phosphopantetheinyl transferase" evidence="3">
    <location>
        <begin position="158"/>
        <end position="227"/>
    </location>
</feature>
<accession>A0A139AUU0</accession>
<gene>
    <name evidence="4" type="ORF">M427DRAFT_66471</name>
</gene>
<evidence type="ECO:0000256" key="1">
    <source>
        <dbReference type="ARBA" id="ARBA00013172"/>
    </source>
</evidence>
<evidence type="ECO:0000313" key="5">
    <source>
        <dbReference type="Proteomes" id="UP000070544"/>
    </source>
</evidence>
<dbReference type="Proteomes" id="UP000070544">
    <property type="component" value="Unassembled WGS sequence"/>
</dbReference>
<name>A0A139AUU0_GONPJ</name>
<dbReference type="SUPFAM" id="SSF56214">
    <property type="entry name" value="4'-phosphopantetheinyl transferase"/>
    <property type="match status" value="1"/>
</dbReference>
<evidence type="ECO:0000256" key="2">
    <source>
        <dbReference type="ARBA" id="ARBA00022679"/>
    </source>
</evidence>
<dbReference type="EC" id="2.7.8.7" evidence="1"/>
<dbReference type="GO" id="GO:0005829">
    <property type="term" value="C:cytosol"/>
    <property type="evidence" value="ECO:0007669"/>
    <property type="project" value="TreeGrafter"/>
</dbReference>
<sequence length="382" mass="39512">MPSLAVHVIALGPESLPSAPIFPSPSPSPFPLAPPAPSLAKSLADAIVARLPPEEAAHVTRYKRDRDRLASAACRIFARSAAKAVLERHPRLAGTKTGEADLAWCRITKDARGMPSFAPPFGHVSLSLAHHGVLSAAAAFHNEGSALAHARTGLPRLQVGVDVVDLNEPTPNSLGGVDGLVDSLAPWLHPHDHALVLSIPPPHRLAVLLTLWACKEALAKATGEGLAGGGGAGGENRARDVGWMPVSWPAWWGPCPGRATSDAHAHPHGSSVDGSKAVTQFRPVRDRGADTSSSPAVAVQCQLVRPSPDSSPHVVAVALVAAAAADAERSDGAALTPARTAQELEEMLEQQGGVVVVEWERVVGWFGRDRGGGMAGAGVGNG</sequence>
<keyword evidence="5" id="KW-1185">Reference proteome</keyword>
<evidence type="ECO:0000259" key="3">
    <source>
        <dbReference type="Pfam" id="PF01648"/>
    </source>
</evidence>
<dbReference type="GO" id="GO:0000287">
    <property type="term" value="F:magnesium ion binding"/>
    <property type="evidence" value="ECO:0007669"/>
    <property type="project" value="InterPro"/>
</dbReference>
<dbReference type="PANTHER" id="PTHR12215">
    <property type="entry name" value="PHOSPHOPANTETHEINE TRANSFERASE"/>
    <property type="match status" value="1"/>
</dbReference>
<dbReference type="InterPro" id="IPR008278">
    <property type="entry name" value="4-PPantetheinyl_Trfase_dom"/>
</dbReference>
<dbReference type="PANTHER" id="PTHR12215:SF10">
    <property type="entry name" value="L-AMINOADIPATE-SEMIALDEHYDE DEHYDROGENASE-PHOSPHOPANTETHEINYL TRANSFERASE"/>
    <property type="match status" value="1"/>
</dbReference>
<dbReference type="AlphaFoldDB" id="A0A139AUU0"/>
<dbReference type="Gene3D" id="3.90.470.20">
    <property type="entry name" value="4'-phosphopantetheinyl transferase domain"/>
    <property type="match status" value="2"/>
</dbReference>
<dbReference type="EMBL" id="KQ965735">
    <property type="protein sequence ID" value="KXS20477.1"/>
    <property type="molecule type" value="Genomic_DNA"/>
</dbReference>